<dbReference type="InterPro" id="IPR019489">
    <property type="entry name" value="Clp_ATPase_C"/>
</dbReference>
<reference evidence="9" key="1">
    <citation type="submission" date="2016-10" db="EMBL/GenBank/DDBJ databases">
        <title>The complete genome sequence of the rumen bacterium Butyrivibrio hungatei MB2003.</title>
        <authorList>
            <person name="Palevich N."/>
            <person name="Kelly W.J."/>
            <person name="Leahy S.C."/>
            <person name="Altermann E."/>
            <person name="Rakonjac J."/>
            <person name="Attwood G.T."/>
        </authorList>
    </citation>
    <scope>NUCLEOTIDE SEQUENCE [LARGE SCALE GENOMIC DNA]</scope>
    <source>
        <strain evidence="9">MB2003</strain>
    </source>
</reference>
<evidence type="ECO:0000313" key="9">
    <source>
        <dbReference type="Proteomes" id="UP000179284"/>
    </source>
</evidence>
<dbReference type="Pfam" id="PF10431">
    <property type="entry name" value="ClpB_D2-small"/>
    <property type="match status" value="1"/>
</dbReference>
<proteinExistence type="predicted"/>
<keyword evidence="3 8" id="KW-0067">ATP-binding</keyword>
<dbReference type="NCBIfam" id="TIGR00382">
    <property type="entry name" value="clpX"/>
    <property type="match status" value="1"/>
</dbReference>
<dbReference type="EMBL" id="CP017831">
    <property type="protein sequence ID" value="AOZ95233.1"/>
    <property type="molecule type" value="Genomic_DNA"/>
</dbReference>
<dbReference type="GO" id="GO:0051603">
    <property type="term" value="P:proteolysis involved in protein catabolic process"/>
    <property type="evidence" value="ECO:0007669"/>
    <property type="project" value="TreeGrafter"/>
</dbReference>
<keyword evidence="8" id="KW-0378">Hydrolase</keyword>
<dbReference type="Gene3D" id="1.10.8.60">
    <property type="match status" value="1"/>
</dbReference>
<keyword evidence="2" id="KW-0862">Zinc</keyword>
<keyword evidence="1" id="KW-0547">Nucleotide-binding</keyword>
<gene>
    <name evidence="8" type="ORF">bhn_I0197</name>
</gene>
<evidence type="ECO:0000256" key="4">
    <source>
        <dbReference type="ARBA" id="ARBA00023186"/>
    </source>
</evidence>
<dbReference type="PANTHER" id="PTHR48102:SF7">
    <property type="entry name" value="ATP-DEPENDENT CLP PROTEASE ATP-BINDING SUBUNIT CLPX-LIKE, MITOCHONDRIAL"/>
    <property type="match status" value="1"/>
</dbReference>
<dbReference type="PANTHER" id="PTHR48102">
    <property type="entry name" value="ATP-DEPENDENT CLP PROTEASE ATP-BINDING SUBUNIT CLPX-LIKE, MITOCHONDRIAL-RELATED"/>
    <property type="match status" value="1"/>
</dbReference>
<dbReference type="Pfam" id="PF07724">
    <property type="entry name" value="AAA_2"/>
    <property type="match status" value="1"/>
</dbReference>
<dbReference type="GO" id="GO:0140662">
    <property type="term" value="F:ATP-dependent protein folding chaperone"/>
    <property type="evidence" value="ECO:0007669"/>
    <property type="project" value="InterPro"/>
</dbReference>
<dbReference type="InterPro" id="IPR027417">
    <property type="entry name" value="P-loop_NTPase"/>
</dbReference>
<keyword evidence="8" id="KW-0645">Protease</keyword>
<evidence type="ECO:0000313" key="8">
    <source>
        <dbReference type="EMBL" id="AOZ95233.1"/>
    </source>
</evidence>
<feature type="domain" description="AAA+ ATPase" evidence="6">
    <location>
        <begin position="191"/>
        <end position="405"/>
    </location>
</feature>
<dbReference type="InterPro" id="IPR050052">
    <property type="entry name" value="ATP-dep_Clp_protease_ClpX"/>
</dbReference>
<name>A0A1D9NY93_9FIRM</name>
<sequence>MAGNRDDEFDFREIKEGDNGSDVVDTTSESSDATKENGDKTEYEDVCFVCRRPESKAGKMFHLPNNICICNDCMQKTMDTVSQFDYQNMLNNPNLMNELNKNTNGFPGFGFFGMGDQPFGGIPNSQKIKKKSESKVKPAFDIKNIPAPHKIKAKLDEYVIGQDQAKKVMSVAVYNHYKRVATDTMDDIEIEKSNILLLGPTGSGKTYLVKTLAKLLDVPLAIADATSLTEAGYIGDDIESVVSKLLAAAGNDVEKTEHGIIFIDEIDKIAKKKNTTARDVSGESVQQGMLKLLEGSNVEVPVGAGSKNAMVPLTTVNTRNILFICGGAFPDLEEIITQRLNKKTSIGFDADLKDKYEDDPNLLSNVTVEDLKKFGMIPEFLGRLPIICTLQALDKEMLIQILKEPKNAILKQYQKLLALDEVDLRFDDSALEAIAEKALEKDTGARALRAIIEDFMLDIMYEIPKDENIGRVTITRDYIEKKASPLIEIRGESFQPRIPQFNTEAAKQV</sequence>
<evidence type="ECO:0000259" key="6">
    <source>
        <dbReference type="SMART" id="SM00382"/>
    </source>
</evidence>
<dbReference type="GO" id="GO:0016887">
    <property type="term" value="F:ATP hydrolysis activity"/>
    <property type="evidence" value="ECO:0007669"/>
    <property type="project" value="InterPro"/>
</dbReference>
<dbReference type="Proteomes" id="UP000179284">
    <property type="component" value="Chromosome I"/>
</dbReference>
<evidence type="ECO:0000256" key="3">
    <source>
        <dbReference type="ARBA" id="ARBA00022840"/>
    </source>
</evidence>
<protein>
    <submittedName>
        <fullName evidence="8">ATP-dependent Clp protease ATP-binding subunit ClpX</fullName>
    </submittedName>
</protein>
<dbReference type="InterPro" id="IPR003959">
    <property type="entry name" value="ATPase_AAA_core"/>
</dbReference>
<feature type="region of interest" description="Disordered" evidence="5">
    <location>
        <begin position="1"/>
        <end position="37"/>
    </location>
</feature>
<evidence type="ECO:0000259" key="7">
    <source>
        <dbReference type="SMART" id="SM01086"/>
    </source>
</evidence>
<dbReference type="GO" id="GO:0046983">
    <property type="term" value="F:protein dimerization activity"/>
    <property type="evidence" value="ECO:0007669"/>
    <property type="project" value="InterPro"/>
</dbReference>
<dbReference type="GO" id="GO:0051082">
    <property type="term" value="F:unfolded protein binding"/>
    <property type="evidence" value="ECO:0007669"/>
    <property type="project" value="InterPro"/>
</dbReference>
<dbReference type="NCBIfam" id="NF003745">
    <property type="entry name" value="PRK05342.1"/>
    <property type="match status" value="1"/>
</dbReference>
<dbReference type="SUPFAM" id="SSF52540">
    <property type="entry name" value="P-loop containing nucleoside triphosphate hydrolases"/>
    <property type="match status" value="1"/>
</dbReference>
<dbReference type="GO" id="GO:0008233">
    <property type="term" value="F:peptidase activity"/>
    <property type="evidence" value="ECO:0007669"/>
    <property type="project" value="UniProtKB-KW"/>
</dbReference>
<organism evidence="8 9">
    <name type="scientific">Butyrivibrio hungatei</name>
    <dbReference type="NCBI Taxonomy" id="185008"/>
    <lineage>
        <taxon>Bacteria</taxon>
        <taxon>Bacillati</taxon>
        <taxon>Bacillota</taxon>
        <taxon>Clostridia</taxon>
        <taxon>Lachnospirales</taxon>
        <taxon>Lachnospiraceae</taxon>
        <taxon>Butyrivibrio</taxon>
    </lineage>
</organism>
<dbReference type="SMART" id="SM01086">
    <property type="entry name" value="ClpB_D2-small"/>
    <property type="match status" value="1"/>
</dbReference>
<dbReference type="GO" id="GO:0008270">
    <property type="term" value="F:zinc ion binding"/>
    <property type="evidence" value="ECO:0007669"/>
    <property type="project" value="InterPro"/>
</dbReference>
<feature type="compositionally biased region" description="Basic and acidic residues" evidence="5">
    <location>
        <begin position="1"/>
        <end position="18"/>
    </location>
</feature>
<dbReference type="InterPro" id="IPR003593">
    <property type="entry name" value="AAA+_ATPase"/>
</dbReference>
<keyword evidence="9" id="KW-1185">Reference proteome</keyword>
<dbReference type="KEGG" id="bhu:bhn_I0197"/>
<dbReference type="Gene3D" id="3.40.50.300">
    <property type="entry name" value="P-loop containing nucleotide triphosphate hydrolases"/>
    <property type="match status" value="1"/>
</dbReference>
<dbReference type="AlphaFoldDB" id="A0A1D9NY93"/>
<evidence type="ECO:0000256" key="1">
    <source>
        <dbReference type="ARBA" id="ARBA00022741"/>
    </source>
</evidence>
<dbReference type="FunFam" id="1.10.8.60:FF:000002">
    <property type="entry name" value="ATP-dependent Clp protease ATP-binding subunit ClpX"/>
    <property type="match status" value="1"/>
</dbReference>
<dbReference type="SMART" id="SM00382">
    <property type="entry name" value="AAA"/>
    <property type="match status" value="1"/>
</dbReference>
<dbReference type="GO" id="GO:0009376">
    <property type="term" value="C:HslUV protease complex"/>
    <property type="evidence" value="ECO:0007669"/>
    <property type="project" value="TreeGrafter"/>
</dbReference>
<dbReference type="CDD" id="cd19497">
    <property type="entry name" value="RecA-like_ClpX"/>
    <property type="match status" value="1"/>
</dbReference>
<feature type="domain" description="Clp ATPase C-terminal" evidence="7">
    <location>
        <begin position="393"/>
        <end position="488"/>
    </location>
</feature>
<accession>A0A1D9NY93</accession>
<dbReference type="GO" id="GO:0005524">
    <property type="term" value="F:ATP binding"/>
    <property type="evidence" value="ECO:0007669"/>
    <property type="project" value="UniProtKB-KW"/>
</dbReference>
<evidence type="ECO:0000256" key="5">
    <source>
        <dbReference type="SAM" id="MobiDB-lite"/>
    </source>
</evidence>
<evidence type="ECO:0000256" key="2">
    <source>
        <dbReference type="ARBA" id="ARBA00022833"/>
    </source>
</evidence>
<dbReference type="OrthoDB" id="9804062at2"/>
<keyword evidence="4" id="KW-0143">Chaperone</keyword>
<dbReference type="GO" id="GO:0051301">
    <property type="term" value="P:cell division"/>
    <property type="evidence" value="ECO:0007669"/>
    <property type="project" value="TreeGrafter"/>
</dbReference>
<feature type="compositionally biased region" description="Low complexity" evidence="5">
    <location>
        <begin position="21"/>
        <end position="31"/>
    </location>
</feature>
<dbReference type="InterPro" id="IPR004487">
    <property type="entry name" value="Clp_protease_ATP-bd_su_ClpX"/>
</dbReference>
<dbReference type="RefSeq" id="WP_071175042.1">
    <property type="nucleotide sequence ID" value="NZ_CP017831.1"/>
</dbReference>